<evidence type="ECO:0000313" key="3">
    <source>
        <dbReference type="Proteomes" id="UP000683925"/>
    </source>
</evidence>
<reference evidence="2" key="1">
    <citation type="submission" date="2021-01" db="EMBL/GenBank/DDBJ databases">
        <authorList>
            <consortium name="Genoscope - CEA"/>
            <person name="William W."/>
        </authorList>
    </citation>
    <scope>NUCLEOTIDE SEQUENCE</scope>
</reference>
<name>A0A8S1U1D0_PAROT</name>
<keyword evidence="1" id="KW-0472">Membrane</keyword>
<dbReference type="EMBL" id="CAJJDP010000034">
    <property type="protein sequence ID" value="CAD8157793.1"/>
    <property type="molecule type" value="Genomic_DNA"/>
</dbReference>
<dbReference type="Proteomes" id="UP000683925">
    <property type="component" value="Unassembled WGS sequence"/>
</dbReference>
<protein>
    <recommendedName>
        <fullName evidence="4">Transmembrane protein</fullName>
    </recommendedName>
</protein>
<dbReference type="AlphaFoldDB" id="A0A8S1U1D0"/>
<feature type="transmembrane region" description="Helical" evidence="1">
    <location>
        <begin position="71"/>
        <end position="92"/>
    </location>
</feature>
<keyword evidence="1" id="KW-1133">Transmembrane helix</keyword>
<feature type="transmembrane region" description="Helical" evidence="1">
    <location>
        <begin position="29"/>
        <end position="50"/>
    </location>
</feature>
<proteinExistence type="predicted"/>
<keyword evidence="1" id="KW-0812">Transmembrane</keyword>
<organism evidence="2 3">
    <name type="scientific">Paramecium octaurelia</name>
    <dbReference type="NCBI Taxonomy" id="43137"/>
    <lineage>
        <taxon>Eukaryota</taxon>
        <taxon>Sar</taxon>
        <taxon>Alveolata</taxon>
        <taxon>Ciliophora</taxon>
        <taxon>Intramacronucleata</taxon>
        <taxon>Oligohymenophorea</taxon>
        <taxon>Peniculida</taxon>
        <taxon>Parameciidae</taxon>
        <taxon>Paramecium</taxon>
    </lineage>
</organism>
<gene>
    <name evidence="2" type="ORF">POCTA_138.1.T0340164</name>
</gene>
<evidence type="ECO:0008006" key="4">
    <source>
        <dbReference type="Google" id="ProtNLM"/>
    </source>
</evidence>
<evidence type="ECO:0000313" key="2">
    <source>
        <dbReference type="EMBL" id="CAD8157793.1"/>
    </source>
</evidence>
<accession>A0A8S1U1D0</accession>
<evidence type="ECO:0000256" key="1">
    <source>
        <dbReference type="SAM" id="Phobius"/>
    </source>
</evidence>
<keyword evidence="3" id="KW-1185">Reference proteome</keyword>
<sequence>MNYQGFEYDKLILYKFSTLKNGIAQFNQISFLTQCISSMIIPALIKQIVIKQLFDFKIKLYFNSINYLQRLIAQLLQYYFSVSSALVNIYLMQKNHFICKQQPEVRSVINIFRQIIIETNLTIPQFQYQQ</sequence>
<comment type="caution">
    <text evidence="2">The sequence shown here is derived from an EMBL/GenBank/DDBJ whole genome shotgun (WGS) entry which is preliminary data.</text>
</comment>